<dbReference type="PANTHER" id="PTHR30055:SF226">
    <property type="entry name" value="HTH-TYPE TRANSCRIPTIONAL REGULATOR PKSA"/>
    <property type="match status" value="1"/>
</dbReference>
<dbReference type="Proteomes" id="UP000245590">
    <property type="component" value="Unassembled WGS sequence"/>
</dbReference>
<evidence type="ECO:0000313" key="7">
    <source>
        <dbReference type="Proteomes" id="UP000245590"/>
    </source>
</evidence>
<dbReference type="Pfam" id="PF00440">
    <property type="entry name" value="TetR_N"/>
    <property type="match status" value="1"/>
</dbReference>
<dbReference type="OrthoDB" id="7505659at2"/>
<comment type="caution">
    <text evidence="6">The sequence shown here is derived from an EMBL/GenBank/DDBJ whole genome shotgun (WGS) entry which is preliminary data.</text>
</comment>
<dbReference type="PANTHER" id="PTHR30055">
    <property type="entry name" value="HTH-TYPE TRANSCRIPTIONAL REGULATOR RUTR"/>
    <property type="match status" value="1"/>
</dbReference>
<evidence type="ECO:0000256" key="3">
    <source>
        <dbReference type="SAM" id="Coils"/>
    </source>
</evidence>
<dbReference type="PRINTS" id="PR00455">
    <property type="entry name" value="HTHTETR"/>
</dbReference>
<reference evidence="6 7" key="1">
    <citation type="submission" date="2018-05" db="EMBL/GenBank/DDBJ databases">
        <title>Brachybacterium sp. M1HQ-2T, whole genome shotgun sequence.</title>
        <authorList>
            <person name="Tuo L."/>
        </authorList>
    </citation>
    <scope>NUCLEOTIDE SEQUENCE [LARGE SCALE GENOMIC DNA]</scope>
    <source>
        <strain evidence="6 7">M1HQ-2</strain>
    </source>
</reference>
<dbReference type="GO" id="GO:0000976">
    <property type="term" value="F:transcription cis-regulatory region binding"/>
    <property type="evidence" value="ECO:0007669"/>
    <property type="project" value="TreeGrafter"/>
</dbReference>
<organism evidence="6 7">
    <name type="scientific">Brachybacterium endophyticum</name>
    <dbReference type="NCBI Taxonomy" id="2182385"/>
    <lineage>
        <taxon>Bacteria</taxon>
        <taxon>Bacillati</taxon>
        <taxon>Actinomycetota</taxon>
        <taxon>Actinomycetes</taxon>
        <taxon>Micrococcales</taxon>
        <taxon>Dermabacteraceae</taxon>
        <taxon>Brachybacterium</taxon>
    </lineage>
</organism>
<dbReference type="InterPro" id="IPR001647">
    <property type="entry name" value="HTH_TetR"/>
</dbReference>
<sequence length="291" mass="31553">MERTDPLLECTDEQHDPATSVAAAHAVPATGRAVGPRAERSRSRPESSHPPDPSAQIPGAGQSRSTAGPEQPQRLAPTRGDASDVPVRPGRPSRREQIIDGAAEVLAEYGYHGSSLRHIATHVGITHPGMLHHFASKHDLLGAVIDRMEAHAQKALNRLDELSTDRDSLLQALSEVWDPCSASIQLLATLDADIVSRDHPGRYRVARLHRVHEHVLQECFAQLDRAGLLRPGVDPAFMARSTLALVLSHAMREKTVRMMQGTTHDDAPLSDVTTLVGMFLKDVPADVSTAD</sequence>
<keyword evidence="1 2" id="KW-0238">DNA-binding</keyword>
<evidence type="ECO:0000259" key="5">
    <source>
        <dbReference type="PROSITE" id="PS50977"/>
    </source>
</evidence>
<dbReference type="Gene3D" id="1.10.357.10">
    <property type="entry name" value="Tetracycline Repressor, domain 2"/>
    <property type="match status" value="1"/>
</dbReference>
<evidence type="ECO:0000256" key="2">
    <source>
        <dbReference type="PROSITE-ProRule" id="PRU00335"/>
    </source>
</evidence>
<feature type="compositionally biased region" description="Basic and acidic residues" evidence="4">
    <location>
        <begin position="37"/>
        <end position="49"/>
    </location>
</feature>
<feature type="coiled-coil region" evidence="3">
    <location>
        <begin position="145"/>
        <end position="172"/>
    </location>
</feature>
<feature type="compositionally biased region" description="Basic and acidic residues" evidence="4">
    <location>
        <begin position="1"/>
        <end position="16"/>
    </location>
</feature>
<evidence type="ECO:0000256" key="4">
    <source>
        <dbReference type="SAM" id="MobiDB-lite"/>
    </source>
</evidence>
<dbReference type="EMBL" id="QFKX01000002">
    <property type="protein sequence ID" value="PWH06427.1"/>
    <property type="molecule type" value="Genomic_DNA"/>
</dbReference>
<feature type="region of interest" description="Disordered" evidence="4">
    <location>
        <begin position="1"/>
        <end position="96"/>
    </location>
</feature>
<feature type="compositionally biased region" description="Low complexity" evidence="4">
    <location>
        <begin position="18"/>
        <end position="36"/>
    </location>
</feature>
<gene>
    <name evidence="6" type="ORF">DEO23_05500</name>
</gene>
<keyword evidence="7" id="KW-1185">Reference proteome</keyword>
<feature type="domain" description="HTH tetR-type" evidence="5">
    <location>
        <begin position="92"/>
        <end position="152"/>
    </location>
</feature>
<evidence type="ECO:0000313" key="6">
    <source>
        <dbReference type="EMBL" id="PWH06427.1"/>
    </source>
</evidence>
<protein>
    <submittedName>
        <fullName evidence="6">TetR/AcrR family transcriptional regulator</fullName>
    </submittedName>
</protein>
<proteinExistence type="predicted"/>
<accession>A0A2U2RKN5</accession>
<dbReference type="InterPro" id="IPR050109">
    <property type="entry name" value="HTH-type_TetR-like_transc_reg"/>
</dbReference>
<feature type="DNA-binding region" description="H-T-H motif" evidence="2">
    <location>
        <begin position="115"/>
        <end position="134"/>
    </location>
</feature>
<dbReference type="InterPro" id="IPR009057">
    <property type="entry name" value="Homeodomain-like_sf"/>
</dbReference>
<dbReference type="SUPFAM" id="SSF48498">
    <property type="entry name" value="Tetracyclin repressor-like, C-terminal domain"/>
    <property type="match status" value="1"/>
</dbReference>
<evidence type="ECO:0000256" key="1">
    <source>
        <dbReference type="ARBA" id="ARBA00023125"/>
    </source>
</evidence>
<name>A0A2U2RKN5_9MICO</name>
<dbReference type="PROSITE" id="PS50977">
    <property type="entry name" value="HTH_TETR_2"/>
    <property type="match status" value="1"/>
</dbReference>
<dbReference type="InterPro" id="IPR036271">
    <property type="entry name" value="Tet_transcr_reg_TetR-rel_C_sf"/>
</dbReference>
<keyword evidence="3" id="KW-0175">Coiled coil</keyword>
<dbReference type="SUPFAM" id="SSF46689">
    <property type="entry name" value="Homeodomain-like"/>
    <property type="match status" value="1"/>
</dbReference>
<dbReference type="GO" id="GO:0003700">
    <property type="term" value="F:DNA-binding transcription factor activity"/>
    <property type="evidence" value="ECO:0007669"/>
    <property type="project" value="TreeGrafter"/>
</dbReference>
<dbReference type="AlphaFoldDB" id="A0A2U2RKN5"/>